<dbReference type="EMBL" id="PRLE01000002">
    <property type="protein sequence ID" value="RAW60030.1"/>
    <property type="molecule type" value="Genomic_DNA"/>
</dbReference>
<dbReference type="SUPFAM" id="SSF55315">
    <property type="entry name" value="L30e-like"/>
    <property type="match status" value="1"/>
</dbReference>
<accession>A0A329UG14</accession>
<dbReference type="InterPro" id="IPR029064">
    <property type="entry name" value="Ribosomal_eL30-like_sf"/>
</dbReference>
<name>A0A329UG14_9FIRM</name>
<proteinExistence type="predicted"/>
<dbReference type="OrthoDB" id="9794863at2"/>
<comment type="caution">
    <text evidence="2">The sequence shown here is derived from an EMBL/GenBank/DDBJ whole genome shotgun (WGS) entry which is preliminary data.</text>
</comment>
<evidence type="ECO:0000313" key="3">
    <source>
        <dbReference type="Proteomes" id="UP000250583"/>
    </source>
</evidence>
<evidence type="ECO:0000313" key="1">
    <source>
        <dbReference type="EMBL" id="RAW51180.1"/>
    </source>
</evidence>
<evidence type="ECO:0000313" key="4">
    <source>
        <dbReference type="Proteomes" id="UP000251634"/>
    </source>
</evidence>
<sequence>MAKNKNNAPAKPALAPADALYQAVSLCRKAGALTMGFDAVEDACVKGKAWLVMVASDASAKTVQRLNYAVGDLVDVIPMPLTQDRLADISHKPVAVYAVTDRNLAKLCFDRLTDCGAIKNEEDMSE</sequence>
<dbReference type="AlphaFoldDB" id="A0A329UG14"/>
<reference evidence="3 4" key="1">
    <citation type="submission" date="2018-02" db="EMBL/GenBank/DDBJ databases">
        <title>Complete genome sequencing of Faecalibacterium prausnitzii strains isolated from the human gut.</title>
        <authorList>
            <person name="Fitzgerald B.C."/>
            <person name="Shkoporov A.N."/>
            <person name="Ross P.R."/>
            <person name="Hill C."/>
        </authorList>
    </citation>
    <scope>NUCLEOTIDE SEQUENCE [LARGE SCALE GENOMIC DNA]</scope>
    <source>
        <strain evidence="2 3">APC923/61-1</strain>
        <strain evidence="1 4">APC942/8-14-2</strain>
    </source>
</reference>
<dbReference type="Gene3D" id="3.30.1330.30">
    <property type="match status" value="1"/>
</dbReference>
<dbReference type="EMBL" id="PRKZ01000002">
    <property type="protein sequence ID" value="RAW51180.1"/>
    <property type="molecule type" value="Genomic_DNA"/>
</dbReference>
<evidence type="ECO:0000313" key="2">
    <source>
        <dbReference type="EMBL" id="RAW60030.1"/>
    </source>
</evidence>
<gene>
    <name evidence="2" type="ORF">C4N22_03740</name>
    <name evidence="1" type="ORF">C4N25_04075</name>
</gene>
<dbReference type="GO" id="GO:0005840">
    <property type="term" value="C:ribosome"/>
    <property type="evidence" value="ECO:0007669"/>
    <property type="project" value="UniProtKB-KW"/>
</dbReference>
<dbReference type="Proteomes" id="UP000251634">
    <property type="component" value="Unassembled WGS sequence"/>
</dbReference>
<protein>
    <submittedName>
        <fullName evidence="2">50S ribosomal protein L7ae</fullName>
    </submittedName>
</protein>
<organism evidence="2 3">
    <name type="scientific">Faecalibacterium prausnitzii</name>
    <dbReference type="NCBI Taxonomy" id="853"/>
    <lineage>
        <taxon>Bacteria</taxon>
        <taxon>Bacillati</taxon>
        <taxon>Bacillota</taxon>
        <taxon>Clostridia</taxon>
        <taxon>Eubacteriales</taxon>
        <taxon>Oscillospiraceae</taxon>
        <taxon>Faecalibacterium</taxon>
    </lineage>
</organism>
<dbReference type="Proteomes" id="UP000250583">
    <property type="component" value="Unassembled WGS sequence"/>
</dbReference>
<dbReference type="RefSeq" id="WP_022256450.1">
    <property type="nucleotide sequence ID" value="NZ_DAWEON010000010.1"/>
</dbReference>
<keyword evidence="2" id="KW-0687">Ribonucleoprotein</keyword>
<keyword evidence="2" id="KW-0689">Ribosomal protein</keyword>